<dbReference type="Proteomes" id="UP001390339">
    <property type="component" value="Unassembled WGS sequence"/>
</dbReference>
<feature type="domain" description="FAD-binding" evidence="7">
    <location>
        <begin position="9"/>
        <end position="47"/>
    </location>
</feature>
<comment type="pathway">
    <text evidence="2">Secondary metabolite biosynthesis.</text>
</comment>
<dbReference type="InterPro" id="IPR002938">
    <property type="entry name" value="FAD-bd"/>
</dbReference>
<comment type="caution">
    <text evidence="8">The sequence shown here is derived from an EMBL/GenBank/DDBJ whole genome shotgun (WGS) entry which is preliminary data.</text>
</comment>
<dbReference type="EMBL" id="JAPCWZ010000003">
    <property type="protein sequence ID" value="KAK8872825.1"/>
    <property type="molecule type" value="Genomic_DNA"/>
</dbReference>
<dbReference type="PANTHER" id="PTHR47178:SF6">
    <property type="entry name" value="FAD-BINDING DOMAIN-CONTAINING PROTEIN"/>
    <property type="match status" value="1"/>
</dbReference>
<evidence type="ECO:0000313" key="8">
    <source>
        <dbReference type="EMBL" id="KAK8872825.1"/>
    </source>
</evidence>
<dbReference type="Pfam" id="PF01494">
    <property type="entry name" value="FAD_binding_3"/>
    <property type="match status" value="2"/>
</dbReference>
<keyword evidence="3" id="KW-0285">Flavoprotein</keyword>
<sequence>MSPSRTSPHVLIVGGGIGGLVLGQVLRKHGVSFEIFERSESRHARPEGWAIAIHGVLAELYEAMPDDMPPTNELNHLHPLDLAFEFAFYSPETSMEKVGYRDDGAELIMRANRHRFRDWLLHNLPVTTGKQAVQVEENEDSVKVHFQDGTSATGDILVGADGVRSIVRKHMLKGKDIVEHDNIAMITSNLRLEGAEMAEQLDLGHSAYMVVIKGPPNDTYYRYFVGLDKVAPDGKSGDYYFHLAWEDANAGRDDHWMASATAEELRNYALRATEGAPRQFRCMVERAKLEDVKVPPLRLVTILLDTLPVGRVTILGDAAHAMTPFLAQGAVHAIRDALSLGKALSAVPDASRSAAIKHLEPYQEEMLTRGRQAAANSKLAFAETTVPKMMFGRPVVTLPVDDLVL</sequence>
<dbReference type="PANTHER" id="PTHR47178">
    <property type="entry name" value="MONOOXYGENASE, FAD-BINDING"/>
    <property type="match status" value="1"/>
</dbReference>
<dbReference type="InterPro" id="IPR036188">
    <property type="entry name" value="FAD/NAD-bd_sf"/>
</dbReference>
<keyword evidence="6 8" id="KW-0503">Monooxygenase</keyword>
<evidence type="ECO:0000256" key="5">
    <source>
        <dbReference type="ARBA" id="ARBA00023002"/>
    </source>
</evidence>
<reference evidence="8 9" key="1">
    <citation type="journal article" date="2024" name="IMA Fungus">
        <title>Apiospora arundinis, a panoply of carbohydrate-active enzymes and secondary metabolites.</title>
        <authorList>
            <person name="Sorensen T."/>
            <person name="Petersen C."/>
            <person name="Muurmann A.T."/>
            <person name="Christiansen J.V."/>
            <person name="Brundto M.L."/>
            <person name="Overgaard C.K."/>
            <person name="Boysen A.T."/>
            <person name="Wollenberg R.D."/>
            <person name="Larsen T.O."/>
            <person name="Sorensen J.L."/>
            <person name="Nielsen K.L."/>
            <person name="Sondergaard T.E."/>
        </authorList>
    </citation>
    <scope>NUCLEOTIDE SEQUENCE [LARGE SCALE GENOMIC DNA]</scope>
    <source>
        <strain evidence="8 9">AAU 773</strain>
    </source>
</reference>
<proteinExistence type="predicted"/>
<evidence type="ECO:0000256" key="1">
    <source>
        <dbReference type="ARBA" id="ARBA00001974"/>
    </source>
</evidence>
<dbReference type="GO" id="GO:0004497">
    <property type="term" value="F:monooxygenase activity"/>
    <property type="evidence" value="ECO:0007669"/>
    <property type="project" value="UniProtKB-KW"/>
</dbReference>
<feature type="domain" description="FAD-binding" evidence="7">
    <location>
        <begin position="126"/>
        <end position="376"/>
    </location>
</feature>
<evidence type="ECO:0000256" key="3">
    <source>
        <dbReference type="ARBA" id="ARBA00022630"/>
    </source>
</evidence>
<protein>
    <submittedName>
        <fullName evidence="8">FAD-dependent monooxygenase</fullName>
    </submittedName>
</protein>
<evidence type="ECO:0000259" key="7">
    <source>
        <dbReference type="Pfam" id="PF01494"/>
    </source>
</evidence>
<accession>A0ABR2J4W4</accession>
<keyword evidence="5" id="KW-0560">Oxidoreductase</keyword>
<evidence type="ECO:0000256" key="6">
    <source>
        <dbReference type="ARBA" id="ARBA00023033"/>
    </source>
</evidence>
<evidence type="ECO:0000256" key="4">
    <source>
        <dbReference type="ARBA" id="ARBA00022827"/>
    </source>
</evidence>
<comment type="cofactor">
    <cofactor evidence="1">
        <name>FAD</name>
        <dbReference type="ChEBI" id="CHEBI:57692"/>
    </cofactor>
</comment>
<dbReference type="Gene3D" id="3.50.50.60">
    <property type="entry name" value="FAD/NAD(P)-binding domain"/>
    <property type="match status" value="1"/>
</dbReference>
<keyword evidence="4" id="KW-0274">FAD</keyword>
<dbReference type="PRINTS" id="PR00420">
    <property type="entry name" value="RNGMNOXGNASE"/>
</dbReference>
<gene>
    <name evidence="8" type="ORF">PGQ11_003339</name>
</gene>
<organism evidence="8 9">
    <name type="scientific">Apiospora arundinis</name>
    <dbReference type="NCBI Taxonomy" id="335852"/>
    <lineage>
        <taxon>Eukaryota</taxon>
        <taxon>Fungi</taxon>
        <taxon>Dikarya</taxon>
        <taxon>Ascomycota</taxon>
        <taxon>Pezizomycotina</taxon>
        <taxon>Sordariomycetes</taxon>
        <taxon>Xylariomycetidae</taxon>
        <taxon>Amphisphaeriales</taxon>
        <taxon>Apiosporaceae</taxon>
        <taxon>Apiospora</taxon>
    </lineage>
</organism>
<dbReference type="SUPFAM" id="SSF51905">
    <property type="entry name" value="FAD/NAD(P)-binding domain"/>
    <property type="match status" value="1"/>
</dbReference>
<evidence type="ECO:0000313" key="9">
    <source>
        <dbReference type="Proteomes" id="UP001390339"/>
    </source>
</evidence>
<keyword evidence="9" id="KW-1185">Reference proteome</keyword>
<evidence type="ECO:0000256" key="2">
    <source>
        <dbReference type="ARBA" id="ARBA00005179"/>
    </source>
</evidence>
<name>A0ABR2J4W4_9PEZI</name>